<name>A0A0W0I2S0_PSEFL</name>
<organism evidence="2 3">
    <name type="scientific">Pseudomonas fluorescens ICMP 11288</name>
    <dbReference type="NCBI Taxonomy" id="1198309"/>
    <lineage>
        <taxon>Bacteria</taxon>
        <taxon>Pseudomonadati</taxon>
        <taxon>Pseudomonadota</taxon>
        <taxon>Gammaproteobacteria</taxon>
        <taxon>Pseudomonadales</taxon>
        <taxon>Pseudomonadaceae</taxon>
        <taxon>Pseudomonas</taxon>
    </lineage>
</organism>
<accession>A0A0W0I2S0</accession>
<evidence type="ECO:0000313" key="2">
    <source>
        <dbReference type="EMBL" id="KTB67421.1"/>
    </source>
</evidence>
<proteinExistence type="predicted"/>
<dbReference type="AlphaFoldDB" id="A0A0W0I2S0"/>
<feature type="chain" id="PRO_5006904218" evidence="1">
    <location>
        <begin position="22"/>
        <end position="77"/>
    </location>
</feature>
<evidence type="ECO:0000313" key="3">
    <source>
        <dbReference type="Proteomes" id="UP000054197"/>
    </source>
</evidence>
<feature type="signal peptide" evidence="1">
    <location>
        <begin position="1"/>
        <end position="21"/>
    </location>
</feature>
<dbReference type="Proteomes" id="UP000054197">
    <property type="component" value="Unassembled WGS sequence"/>
</dbReference>
<protein>
    <submittedName>
        <fullName evidence="2">Uncharacterized protein</fullName>
    </submittedName>
</protein>
<dbReference type="RefSeq" id="WP_058419718.1">
    <property type="nucleotide sequence ID" value="NZ_LKEF01000011.1"/>
</dbReference>
<reference evidence="2 3" key="1">
    <citation type="submission" date="2015-09" db="EMBL/GenBank/DDBJ databases">
        <title>Genome sequence of ICMP 11288.</title>
        <authorList>
            <person name="Visnovsky S."/>
            <person name="Lu A."/>
            <person name="Panda P."/>
            <person name="Pitman A."/>
        </authorList>
    </citation>
    <scope>NUCLEOTIDE SEQUENCE [LARGE SCALE GENOMIC DNA]</scope>
    <source>
        <strain evidence="2 3">ICMP 11288</strain>
    </source>
</reference>
<gene>
    <name evidence="2" type="ORF">AO063_22215</name>
</gene>
<keyword evidence="1" id="KW-0732">Signal</keyword>
<sequence length="77" mass="8025">MKLRSWTLLLLTGMAPFAANAGVATPAPTMCAKGDQPVFSCPLAGTRKTVSICAVGDVAHGAGRFYYAYGRVGPHLN</sequence>
<evidence type="ECO:0000256" key="1">
    <source>
        <dbReference type="SAM" id="SignalP"/>
    </source>
</evidence>
<dbReference type="EMBL" id="LKEF01000011">
    <property type="protein sequence ID" value="KTB67421.1"/>
    <property type="molecule type" value="Genomic_DNA"/>
</dbReference>
<comment type="caution">
    <text evidence="2">The sequence shown here is derived from an EMBL/GenBank/DDBJ whole genome shotgun (WGS) entry which is preliminary data.</text>
</comment>